<feature type="domain" description="Glyoxalase/fosfomycin resistance/dioxygenase" evidence="1">
    <location>
        <begin position="5"/>
        <end position="130"/>
    </location>
</feature>
<proteinExistence type="predicted"/>
<dbReference type="EMBL" id="JABBFZ010000001">
    <property type="protein sequence ID" value="NML29449.1"/>
    <property type="molecule type" value="Genomic_DNA"/>
</dbReference>
<gene>
    <name evidence="2" type="ORF">HHL14_01155</name>
</gene>
<evidence type="ECO:0000259" key="1">
    <source>
        <dbReference type="Pfam" id="PF00903"/>
    </source>
</evidence>
<accession>A0A7X9X195</accession>
<comment type="caution">
    <text evidence="2">The sequence shown here is derived from an EMBL/GenBank/DDBJ whole genome shotgun (WGS) entry which is preliminary data.</text>
</comment>
<evidence type="ECO:0000313" key="2">
    <source>
        <dbReference type="EMBL" id="NML29449.1"/>
    </source>
</evidence>
<dbReference type="PANTHER" id="PTHR33990:SF1">
    <property type="entry name" value="PROTEIN YJDN"/>
    <property type="match status" value="1"/>
</dbReference>
<dbReference type="InterPro" id="IPR028973">
    <property type="entry name" value="PhnB-like"/>
</dbReference>
<name>A0A7X9X195_9BURK</name>
<keyword evidence="3" id="KW-1185">Reference proteome</keyword>
<dbReference type="InterPro" id="IPR004360">
    <property type="entry name" value="Glyas_Fos-R_dOase_dom"/>
</dbReference>
<reference evidence="2 3" key="1">
    <citation type="submission" date="2020-04" db="EMBL/GenBank/DDBJ databases">
        <title>Paraburkholderia sp. G-4-1-8 isolated from soil.</title>
        <authorList>
            <person name="Dahal R.H."/>
        </authorList>
    </citation>
    <scope>NUCLEOTIDE SEQUENCE [LARGE SCALE GENOMIC DNA]</scope>
    <source>
        <strain evidence="2 3">G-4-1-8</strain>
    </source>
</reference>
<protein>
    <submittedName>
        <fullName evidence="2">VOC family protein</fullName>
    </submittedName>
</protein>
<dbReference type="Proteomes" id="UP000583127">
    <property type="component" value="Unassembled WGS sequence"/>
</dbReference>
<dbReference type="RefSeq" id="WP_169495757.1">
    <property type="nucleotide sequence ID" value="NZ_JABBFZ010000001.1"/>
</dbReference>
<dbReference type="PANTHER" id="PTHR33990">
    <property type="entry name" value="PROTEIN YJDN-RELATED"/>
    <property type="match status" value="1"/>
</dbReference>
<dbReference type="Pfam" id="PF00903">
    <property type="entry name" value="Glyoxalase"/>
    <property type="match status" value="1"/>
</dbReference>
<dbReference type="CDD" id="cd06588">
    <property type="entry name" value="PhnB_like"/>
    <property type="match status" value="1"/>
</dbReference>
<sequence length="145" mass="15674">MEIQPYLFFNGRCEEAIGFYCDALGAKELLKMRFRDAPQGSPVPPESMDKIMHATLAIGKTHVLMSDGDCSTGNSAHSGFSLSVTADDPVSAEKFFNALALGGQVTMPLQKTFWTAGFGMLVDRFGVPWMVNVQHQGEPPACAQG</sequence>
<dbReference type="AlphaFoldDB" id="A0A7X9X195"/>
<dbReference type="Gene3D" id="3.10.180.10">
    <property type="entry name" value="2,3-Dihydroxybiphenyl 1,2-Dioxygenase, domain 1"/>
    <property type="match status" value="1"/>
</dbReference>
<evidence type="ECO:0000313" key="3">
    <source>
        <dbReference type="Proteomes" id="UP000583127"/>
    </source>
</evidence>
<organism evidence="2 3">
    <name type="scientific">Paraburkholderia antibiotica</name>
    <dbReference type="NCBI Taxonomy" id="2728839"/>
    <lineage>
        <taxon>Bacteria</taxon>
        <taxon>Pseudomonadati</taxon>
        <taxon>Pseudomonadota</taxon>
        <taxon>Betaproteobacteria</taxon>
        <taxon>Burkholderiales</taxon>
        <taxon>Burkholderiaceae</taxon>
        <taxon>Paraburkholderia</taxon>
    </lineage>
</organism>
<dbReference type="InterPro" id="IPR029068">
    <property type="entry name" value="Glyas_Bleomycin-R_OHBP_Dase"/>
</dbReference>
<dbReference type="SUPFAM" id="SSF54593">
    <property type="entry name" value="Glyoxalase/Bleomycin resistance protein/Dihydroxybiphenyl dioxygenase"/>
    <property type="match status" value="1"/>
</dbReference>